<evidence type="ECO:0000313" key="3">
    <source>
        <dbReference type="EMBL" id="MCM1986752.1"/>
    </source>
</evidence>
<dbReference type="AlphaFoldDB" id="A0A9E4ZFK5"/>
<protein>
    <submittedName>
        <fullName evidence="3">DUF128 domain-containing protein</fullName>
    </submittedName>
</protein>
<dbReference type="InterPro" id="IPR038982">
    <property type="entry name" value="NrpR"/>
</dbReference>
<dbReference type="RefSeq" id="WP_250868109.1">
    <property type="nucleotide sequence ID" value="NZ_JAGSOI010000023.1"/>
</dbReference>
<comment type="caution">
    <text evidence="3">The sequence shown here is derived from an EMBL/GenBank/DDBJ whole genome shotgun (WGS) entry which is preliminary data.</text>
</comment>
<name>A0A9E4ZFK5_9EURY</name>
<sequence length="324" mass="35234">MTDPQIQRKLIEIMRVISESDKPIGARNIADELQSRGYNLGERAVRYHLRILDERGFTEKHGYSGRTITTFGRKELDDALIGDRLGFVITKIEELIYNTDYDPLSKEGNVIVNLSTLDKDDFDNALDVMKYAASGGMCISPNIKIFEEDSDSGVYVPEGSVGIATVCSITYDGVLLRNGIPVKPAYGGILEMEHNDPVQFRDLISYSGTSIDPVKIFMIRHATSVLDVLDTGNGRILANIRTIPSSAVEKAKDVLHQLEASGIGNVMNIGSSAYDLCGAPVEEGLSGILVGVGVNMISAVEEAGILVSTSPVSKVLDYKKMSKL</sequence>
<gene>
    <name evidence="3" type="ORF">KDK67_07025</name>
</gene>
<dbReference type="InterPro" id="IPR013668">
    <property type="entry name" value="RNase_R_HTH_12"/>
</dbReference>
<dbReference type="Proteomes" id="UP001056766">
    <property type="component" value="Unassembled WGS sequence"/>
</dbReference>
<keyword evidence="4" id="KW-1185">Reference proteome</keyword>
<dbReference type="Pfam" id="PF01995">
    <property type="entry name" value="NRD1_2"/>
    <property type="match status" value="1"/>
</dbReference>
<dbReference type="Pfam" id="PF08461">
    <property type="entry name" value="WHD_RNase_R"/>
    <property type="match status" value="1"/>
</dbReference>
<accession>A0A9E4ZFK5</accession>
<evidence type="ECO:0000259" key="2">
    <source>
        <dbReference type="Pfam" id="PF08461"/>
    </source>
</evidence>
<evidence type="ECO:0000259" key="1">
    <source>
        <dbReference type="Pfam" id="PF01995"/>
    </source>
</evidence>
<reference evidence="3" key="2">
    <citation type="submission" date="2021-04" db="EMBL/GenBank/DDBJ databases">
        <authorList>
            <person name="Dong X."/>
        </authorList>
    </citation>
    <scope>NUCLEOTIDE SEQUENCE</scope>
    <source>
        <strain evidence="3">LLY</strain>
    </source>
</reference>
<dbReference type="PANTHER" id="PTHR41964:SF1">
    <property type="entry name" value="GLOBAL NITROGEN REGULATOR NRPR"/>
    <property type="match status" value="1"/>
</dbReference>
<proteinExistence type="predicted"/>
<feature type="domain" description="NrpR regulatory" evidence="1">
    <location>
        <begin position="85"/>
        <end position="322"/>
    </location>
</feature>
<dbReference type="InterPro" id="IPR036984">
    <property type="entry name" value="NrpR_dom_sf"/>
</dbReference>
<feature type="domain" description="Ribonuclease R winged-helix" evidence="2">
    <location>
        <begin position="11"/>
        <end position="76"/>
    </location>
</feature>
<evidence type="ECO:0000313" key="4">
    <source>
        <dbReference type="Proteomes" id="UP001056766"/>
    </source>
</evidence>
<dbReference type="Gene3D" id="3.30.70.1360">
    <property type="entry name" value="mj0159-like"/>
    <property type="match status" value="2"/>
</dbReference>
<dbReference type="InterPro" id="IPR036390">
    <property type="entry name" value="WH_DNA-bd_sf"/>
</dbReference>
<dbReference type="EMBL" id="JAGSOI010000023">
    <property type="protein sequence ID" value="MCM1986752.1"/>
    <property type="molecule type" value="Genomic_DNA"/>
</dbReference>
<organism evidence="3 4">
    <name type="scientific">Methanococcoides seepicolus</name>
    <dbReference type="NCBI Taxonomy" id="2828780"/>
    <lineage>
        <taxon>Archaea</taxon>
        <taxon>Methanobacteriati</taxon>
        <taxon>Methanobacteriota</taxon>
        <taxon>Stenosarchaea group</taxon>
        <taxon>Methanomicrobia</taxon>
        <taxon>Methanosarcinales</taxon>
        <taxon>Methanosarcinaceae</taxon>
        <taxon>Methanococcoides</taxon>
    </lineage>
</organism>
<dbReference type="SUPFAM" id="SSF46785">
    <property type="entry name" value="Winged helix' DNA-binding domain"/>
    <property type="match status" value="1"/>
</dbReference>
<dbReference type="InterPro" id="IPR002846">
    <property type="entry name" value="NRD"/>
</dbReference>
<reference evidence="3" key="1">
    <citation type="journal article" date="2021" name="mSystems">
        <title>Bacteria and Archaea Synergistically Convert Glycine Betaine to Biogenic Methane in the Formosa Cold Seep of the South China Sea.</title>
        <authorList>
            <person name="Li L."/>
            <person name="Zhang W."/>
            <person name="Zhang S."/>
            <person name="Song L."/>
            <person name="Sun Q."/>
            <person name="Zhang H."/>
            <person name="Xiang H."/>
            <person name="Dong X."/>
        </authorList>
    </citation>
    <scope>NUCLEOTIDE SEQUENCE</scope>
    <source>
        <strain evidence="3">LLY</strain>
    </source>
</reference>
<dbReference type="PANTHER" id="PTHR41964">
    <property type="entry name" value="GLOBAL NITROGEN REGULATOR NRPR"/>
    <property type="match status" value="1"/>
</dbReference>